<organism evidence="7 8">
    <name type="scientific">Candidatus Aquitaenariimonas noxiae</name>
    <dbReference type="NCBI Taxonomy" id="1974741"/>
    <lineage>
        <taxon>Bacteria</taxon>
        <taxon>Pseudomonadati</taxon>
        <taxon>Candidatus Omnitrophota</taxon>
        <taxon>Candidatus Aquitaenariimonas</taxon>
    </lineage>
</organism>
<keyword evidence="5 6" id="KW-0472">Membrane</keyword>
<feature type="transmembrane region" description="Helical" evidence="6">
    <location>
        <begin position="153"/>
        <end position="171"/>
    </location>
</feature>
<proteinExistence type="predicted"/>
<protein>
    <recommendedName>
        <fullName evidence="9">TIGR00374 family protein</fullName>
    </recommendedName>
</protein>
<keyword evidence="3 6" id="KW-0812">Transmembrane</keyword>
<evidence type="ECO:0000313" key="7">
    <source>
        <dbReference type="EMBL" id="PIU41275.1"/>
    </source>
</evidence>
<feature type="transmembrane region" description="Helical" evidence="6">
    <location>
        <begin position="279"/>
        <end position="303"/>
    </location>
</feature>
<dbReference type="InterPro" id="IPR022791">
    <property type="entry name" value="L-PG_synthase/AglD"/>
</dbReference>
<dbReference type="NCBIfam" id="TIGR00374">
    <property type="entry name" value="flippase-like domain"/>
    <property type="match status" value="1"/>
</dbReference>
<dbReference type="PANTHER" id="PTHR40277">
    <property type="entry name" value="BLL5419 PROTEIN"/>
    <property type="match status" value="1"/>
</dbReference>
<dbReference type="Pfam" id="PF03706">
    <property type="entry name" value="LPG_synthase_TM"/>
    <property type="match status" value="1"/>
</dbReference>
<evidence type="ECO:0000256" key="3">
    <source>
        <dbReference type="ARBA" id="ARBA00022692"/>
    </source>
</evidence>
<dbReference type="GO" id="GO:0005886">
    <property type="term" value="C:plasma membrane"/>
    <property type="evidence" value="ECO:0007669"/>
    <property type="project" value="UniProtKB-SubCell"/>
</dbReference>
<dbReference type="AlphaFoldDB" id="A0A2J0KSA7"/>
<comment type="caution">
    <text evidence="7">The sequence shown here is derived from an EMBL/GenBank/DDBJ whole genome shotgun (WGS) entry which is preliminary data.</text>
</comment>
<evidence type="ECO:0000256" key="6">
    <source>
        <dbReference type="SAM" id="Phobius"/>
    </source>
</evidence>
<feature type="transmembrane region" description="Helical" evidence="6">
    <location>
        <begin position="6"/>
        <end position="25"/>
    </location>
</feature>
<name>A0A2J0KSA7_9BACT</name>
<accession>A0A2J0KSA7</accession>
<evidence type="ECO:0000313" key="8">
    <source>
        <dbReference type="Proteomes" id="UP000230052"/>
    </source>
</evidence>
<dbReference type="Proteomes" id="UP000230052">
    <property type="component" value="Unassembled WGS sequence"/>
</dbReference>
<keyword evidence="2" id="KW-1003">Cell membrane</keyword>
<dbReference type="PANTHER" id="PTHR40277:SF1">
    <property type="entry name" value="BLL5419 PROTEIN"/>
    <property type="match status" value="1"/>
</dbReference>
<feature type="transmembrane region" description="Helical" evidence="6">
    <location>
        <begin position="118"/>
        <end position="141"/>
    </location>
</feature>
<sequence length="316" mass="35568">MRNKVIVNIIRVAVSLILVAALFFIMRKELKDVFQLLLNVNRTQFVIAALAWVLANFFVSIRLKYFLSAQDIQVTVKEVVGLTLIGFFFNNFLPSSVGGDVVKAYYASKKTQGKTASFVSVFMDRLIGSLAIVSVAILAFIFSKDTPGNKVLIWPMTALFFTLMFLIFVLFNKMAMSKIYSLKLFKWAERLHSTSSAFKNKKMLLVKTFLVSLVAQFFAFVAVYFLIKGLDDFVPVIRVMFIMPFISIASMFPSLNGLGVREGAFVVLFKPLIGAQKSFALSLLWLFLYLALSVVGGFVYAFARHGKAGEYEKFIK</sequence>
<gene>
    <name evidence="7" type="ORF">COS99_06155</name>
</gene>
<comment type="subcellular location">
    <subcellularLocation>
        <location evidence="1">Cell membrane</location>
        <topology evidence="1">Multi-pass membrane protein</topology>
    </subcellularLocation>
</comment>
<evidence type="ECO:0000256" key="5">
    <source>
        <dbReference type="ARBA" id="ARBA00023136"/>
    </source>
</evidence>
<reference evidence="7 8" key="1">
    <citation type="submission" date="2017-09" db="EMBL/GenBank/DDBJ databases">
        <title>Depth-based differentiation of microbial function through sediment-hosted aquifers and enrichment of novel symbionts in the deep terrestrial subsurface.</title>
        <authorList>
            <person name="Probst A.J."/>
            <person name="Ladd B."/>
            <person name="Jarett J.K."/>
            <person name="Geller-Mcgrath D.E."/>
            <person name="Sieber C.M."/>
            <person name="Emerson J.B."/>
            <person name="Anantharaman K."/>
            <person name="Thomas B.C."/>
            <person name="Malmstrom R."/>
            <person name="Stieglmeier M."/>
            <person name="Klingl A."/>
            <person name="Woyke T."/>
            <person name="Ryan C.M."/>
            <person name="Banfield J.F."/>
        </authorList>
    </citation>
    <scope>NUCLEOTIDE SEQUENCE [LARGE SCALE GENOMIC DNA]</scope>
    <source>
        <strain evidence="7">CG07_land_8_20_14_0_80_42_15</strain>
    </source>
</reference>
<evidence type="ECO:0000256" key="1">
    <source>
        <dbReference type="ARBA" id="ARBA00004651"/>
    </source>
</evidence>
<evidence type="ECO:0008006" key="9">
    <source>
        <dbReference type="Google" id="ProtNLM"/>
    </source>
</evidence>
<dbReference type="EMBL" id="PEWV01000062">
    <property type="protein sequence ID" value="PIU41275.1"/>
    <property type="molecule type" value="Genomic_DNA"/>
</dbReference>
<keyword evidence="4 6" id="KW-1133">Transmembrane helix</keyword>
<evidence type="ECO:0000256" key="4">
    <source>
        <dbReference type="ARBA" id="ARBA00022989"/>
    </source>
</evidence>
<evidence type="ECO:0000256" key="2">
    <source>
        <dbReference type="ARBA" id="ARBA00022475"/>
    </source>
</evidence>
<feature type="transmembrane region" description="Helical" evidence="6">
    <location>
        <begin position="45"/>
        <end position="67"/>
    </location>
</feature>
<feature type="transmembrane region" description="Helical" evidence="6">
    <location>
        <begin position="204"/>
        <end position="227"/>
    </location>
</feature>
<feature type="transmembrane region" description="Helical" evidence="6">
    <location>
        <begin position="239"/>
        <end position="258"/>
    </location>
</feature>